<dbReference type="GO" id="GO:0005763">
    <property type="term" value="C:mitochondrial small ribosomal subunit"/>
    <property type="evidence" value="ECO:0007669"/>
    <property type="project" value="TreeGrafter"/>
</dbReference>
<dbReference type="Pfam" id="PF01084">
    <property type="entry name" value="Ribosomal_S18"/>
    <property type="match status" value="1"/>
</dbReference>
<comment type="subunit">
    <text evidence="2 7">Part of the 30S ribosomal subunit.</text>
</comment>
<evidence type="ECO:0000256" key="2">
    <source>
        <dbReference type="ARBA" id="ARBA00011458"/>
    </source>
</evidence>
<dbReference type="HAMAP" id="MF_00270">
    <property type="entry name" value="Ribosomal_bS18"/>
    <property type="match status" value="1"/>
</dbReference>
<keyword evidence="10" id="KW-0934">Plastid</keyword>
<feature type="compositionally biased region" description="Basic residues" evidence="9">
    <location>
        <begin position="42"/>
        <end position="55"/>
    </location>
</feature>
<dbReference type="PANTHER" id="PTHR13479">
    <property type="entry name" value="30S RIBOSOMAL PROTEIN S18"/>
    <property type="match status" value="1"/>
</dbReference>
<dbReference type="GO" id="GO:0009507">
    <property type="term" value="C:chloroplast"/>
    <property type="evidence" value="ECO:0007669"/>
    <property type="project" value="UniProtKB-SubCell"/>
</dbReference>
<keyword evidence="3 7" id="KW-0694">RNA-binding</keyword>
<dbReference type="InterPro" id="IPR036870">
    <property type="entry name" value="Ribosomal_bS18_sf"/>
</dbReference>
<name>A0A4D6C219_9CHLO</name>
<evidence type="ECO:0000256" key="6">
    <source>
        <dbReference type="ARBA" id="ARBA00035266"/>
    </source>
</evidence>
<protein>
    <recommendedName>
        <fullName evidence="6 7">Small ribosomal subunit protein bS18c</fullName>
    </recommendedName>
</protein>
<keyword evidence="4 7" id="KW-0689">Ribosomal protein</keyword>
<evidence type="ECO:0000256" key="8">
    <source>
        <dbReference type="RuleBase" id="RU003910"/>
    </source>
</evidence>
<keyword evidence="7" id="KW-0699">rRNA-binding</keyword>
<evidence type="ECO:0000256" key="4">
    <source>
        <dbReference type="ARBA" id="ARBA00022980"/>
    </source>
</evidence>
<proteinExistence type="inferred from homology"/>
<dbReference type="PANTHER" id="PTHR13479:SF40">
    <property type="entry name" value="SMALL RIBOSOMAL SUBUNIT PROTEIN BS18M"/>
    <property type="match status" value="1"/>
</dbReference>
<evidence type="ECO:0000256" key="7">
    <source>
        <dbReference type="HAMAP-Rule" id="MF_00270"/>
    </source>
</evidence>
<dbReference type="Gene3D" id="4.10.640.10">
    <property type="entry name" value="Ribosomal protein S18"/>
    <property type="match status" value="1"/>
</dbReference>
<keyword evidence="10" id="KW-0150">Chloroplast</keyword>
<dbReference type="EMBL" id="MK085988">
    <property type="protein sequence ID" value="QBX97801.1"/>
    <property type="molecule type" value="Genomic_DNA"/>
</dbReference>
<evidence type="ECO:0000256" key="3">
    <source>
        <dbReference type="ARBA" id="ARBA00022884"/>
    </source>
</evidence>
<evidence type="ECO:0000256" key="5">
    <source>
        <dbReference type="ARBA" id="ARBA00023274"/>
    </source>
</evidence>
<feature type="region of interest" description="Disordered" evidence="9">
    <location>
        <begin position="28"/>
        <end position="55"/>
    </location>
</feature>
<comment type="similarity">
    <text evidence="1 7 8">Belongs to the bacterial ribosomal protein bS18 family.</text>
</comment>
<organism evidence="10">
    <name type="scientific">Chloroparvula sp. RCC696</name>
    <dbReference type="NCBI Taxonomy" id="2565275"/>
    <lineage>
        <taxon>Eukaryota</taxon>
        <taxon>Viridiplantae</taxon>
        <taxon>Chlorophyta</taxon>
        <taxon>Chloropicophyceae</taxon>
        <taxon>Chloropicales</taxon>
        <taxon>Chloropicaceae</taxon>
        <taxon>Chloroparvula</taxon>
    </lineage>
</organism>
<keyword evidence="5 7" id="KW-0687">Ribonucleoprotein</keyword>
<dbReference type="GO" id="GO:0006412">
    <property type="term" value="P:translation"/>
    <property type="evidence" value="ECO:0007669"/>
    <property type="project" value="UniProtKB-UniRule"/>
</dbReference>
<evidence type="ECO:0000313" key="10">
    <source>
        <dbReference type="EMBL" id="QBX97801.1"/>
    </source>
</evidence>
<dbReference type="PRINTS" id="PR00974">
    <property type="entry name" value="RIBOSOMALS18"/>
</dbReference>
<gene>
    <name evidence="7 10" type="primary">rps18</name>
</gene>
<geneLocation type="chloroplast" evidence="10"/>
<dbReference type="NCBIfam" id="TIGR00165">
    <property type="entry name" value="S18"/>
    <property type="match status" value="1"/>
</dbReference>
<reference evidence="10" key="1">
    <citation type="journal article" date="2019" name="Genome Biol. Evol.">
        <title>Tracing the Evolution of the Plastome and Mitogenome in the Chloropicophyceae Uncovered Convergent tRNA Gene Losses and a Variant Plastid Genetic Code.</title>
        <authorList>
            <person name="Turmel M."/>
            <person name="Dos Santos A.L."/>
            <person name="Otis C."/>
            <person name="Sergerie R."/>
            <person name="Lemieux C."/>
        </authorList>
    </citation>
    <scope>NUCLEOTIDE SEQUENCE</scope>
</reference>
<dbReference type="GO" id="GO:0003735">
    <property type="term" value="F:structural constituent of ribosome"/>
    <property type="evidence" value="ECO:0007669"/>
    <property type="project" value="InterPro"/>
</dbReference>
<dbReference type="AlphaFoldDB" id="A0A4D6C219"/>
<dbReference type="GO" id="GO:0070181">
    <property type="term" value="F:small ribosomal subunit rRNA binding"/>
    <property type="evidence" value="ECO:0007669"/>
    <property type="project" value="TreeGrafter"/>
</dbReference>
<dbReference type="InterPro" id="IPR001648">
    <property type="entry name" value="Ribosomal_bS18"/>
</dbReference>
<sequence>MGSSNPSNPMGLWLFQRAQKRNLLVSRVRVRVQDKPKQDMKGRKRQSPNRNRRRWQTVDVAKSAGVLDYKNATMLRRHITAQGRILPRRFNQLNAKQQRHLARSVKRARSICLIATVRRRR</sequence>
<evidence type="ECO:0000256" key="1">
    <source>
        <dbReference type="ARBA" id="ARBA00005589"/>
    </source>
</evidence>
<accession>A0A4D6C219</accession>
<dbReference type="SUPFAM" id="SSF46911">
    <property type="entry name" value="Ribosomal protein S18"/>
    <property type="match status" value="1"/>
</dbReference>
<feature type="compositionally biased region" description="Basic and acidic residues" evidence="9">
    <location>
        <begin position="31"/>
        <end position="41"/>
    </location>
</feature>
<comment type="subcellular location">
    <subcellularLocation>
        <location evidence="7">Plastid</location>
        <location evidence="7">Chloroplast</location>
    </subcellularLocation>
</comment>
<evidence type="ECO:0000256" key="9">
    <source>
        <dbReference type="SAM" id="MobiDB-lite"/>
    </source>
</evidence>